<dbReference type="Gene3D" id="1.10.260.40">
    <property type="entry name" value="lambda repressor-like DNA-binding domains"/>
    <property type="match status" value="1"/>
</dbReference>
<dbReference type="InterPro" id="IPR001387">
    <property type="entry name" value="Cro/C1-type_HTH"/>
</dbReference>
<evidence type="ECO:0000259" key="2">
    <source>
        <dbReference type="PROSITE" id="PS50943"/>
    </source>
</evidence>
<dbReference type="PANTHER" id="PTHR46558">
    <property type="entry name" value="TRACRIPTIONAL REGULATORY PROTEIN-RELATED-RELATED"/>
    <property type="match status" value="1"/>
</dbReference>
<name>A0ABY4CMS8_9BACL</name>
<dbReference type="SUPFAM" id="SSF47413">
    <property type="entry name" value="lambda repressor-like DNA-binding domains"/>
    <property type="match status" value="1"/>
</dbReference>
<protein>
    <submittedName>
        <fullName evidence="3">Helix-turn-helix domain-containing protein</fullName>
    </submittedName>
</protein>
<dbReference type="Pfam" id="PF01381">
    <property type="entry name" value="HTH_3"/>
    <property type="match status" value="1"/>
</dbReference>
<gene>
    <name evidence="3" type="ORF">LSG31_00720</name>
</gene>
<feature type="domain" description="HTH cro/C1-type" evidence="2">
    <location>
        <begin position="8"/>
        <end position="62"/>
    </location>
</feature>
<dbReference type="EMBL" id="CP089291">
    <property type="protein sequence ID" value="UOF90841.1"/>
    <property type="molecule type" value="Genomic_DNA"/>
</dbReference>
<organism evidence="3 4">
    <name type="scientific">Fodinisporobacter ferrooxydans</name>
    <dbReference type="NCBI Taxonomy" id="2901836"/>
    <lineage>
        <taxon>Bacteria</taxon>
        <taxon>Bacillati</taxon>
        <taxon>Bacillota</taxon>
        <taxon>Bacilli</taxon>
        <taxon>Bacillales</taxon>
        <taxon>Alicyclobacillaceae</taxon>
        <taxon>Fodinisporobacter</taxon>
    </lineage>
</organism>
<keyword evidence="4" id="KW-1185">Reference proteome</keyword>
<dbReference type="PANTHER" id="PTHR46558:SF11">
    <property type="entry name" value="HTH-TYPE TRANSCRIPTIONAL REGULATOR XRE"/>
    <property type="match status" value="1"/>
</dbReference>
<reference evidence="3" key="1">
    <citation type="submission" date="2021-12" db="EMBL/GenBank/DDBJ databases">
        <title>Alicyclobacillaceae gen. nov., sp. nov., isolated from chalcocite enrichment system.</title>
        <authorList>
            <person name="Jiang Z."/>
        </authorList>
    </citation>
    <scope>NUCLEOTIDE SEQUENCE</scope>
    <source>
        <strain evidence="3">MYW30-H2</strain>
    </source>
</reference>
<evidence type="ECO:0000313" key="3">
    <source>
        <dbReference type="EMBL" id="UOF90841.1"/>
    </source>
</evidence>
<dbReference type="RefSeq" id="WP_347437537.1">
    <property type="nucleotide sequence ID" value="NZ_CP089291.1"/>
</dbReference>
<sequence length="72" mass="8385">MANFSERMTELFETRNVTKRALSQAVDVSERMIQYYVTGKKSPTMETLIALADYFQVSLDYLVGRSDEPERR</sequence>
<dbReference type="SMART" id="SM00530">
    <property type="entry name" value="HTH_XRE"/>
    <property type="match status" value="1"/>
</dbReference>
<dbReference type="PROSITE" id="PS50943">
    <property type="entry name" value="HTH_CROC1"/>
    <property type="match status" value="1"/>
</dbReference>
<dbReference type="InterPro" id="IPR010982">
    <property type="entry name" value="Lambda_DNA-bd_dom_sf"/>
</dbReference>
<keyword evidence="1" id="KW-0238">DNA-binding</keyword>
<evidence type="ECO:0000313" key="4">
    <source>
        <dbReference type="Proteomes" id="UP000830167"/>
    </source>
</evidence>
<dbReference type="Proteomes" id="UP000830167">
    <property type="component" value="Chromosome"/>
</dbReference>
<evidence type="ECO:0000256" key="1">
    <source>
        <dbReference type="ARBA" id="ARBA00023125"/>
    </source>
</evidence>
<accession>A0ABY4CMS8</accession>
<proteinExistence type="predicted"/>
<dbReference type="CDD" id="cd00093">
    <property type="entry name" value="HTH_XRE"/>
    <property type="match status" value="1"/>
</dbReference>